<evidence type="ECO:0000313" key="3">
    <source>
        <dbReference type="Proteomes" id="UP000054047"/>
    </source>
</evidence>
<gene>
    <name evidence="2" type="ORF">ANCDUO_11162</name>
</gene>
<name>A0A0C2D8X8_9BILA</name>
<evidence type="ECO:0000313" key="2">
    <source>
        <dbReference type="EMBL" id="KIH58627.1"/>
    </source>
</evidence>
<feature type="compositionally biased region" description="Low complexity" evidence="1">
    <location>
        <begin position="109"/>
        <end position="130"/>
    </location>
</feature>
<feature type="compositionally biased region" description="Polar residues" evidence="1">
    <location>
        <begin position="59"/>
        <end position="69"/>
    </location>
</feature>
<dbReference type="AlphaFoldDB" id="A0A0C2D8X8"/>
<dbReference type="EMBL" id="KN732894">
    <property type="protein sequence ID" value="KIH58627.1"/>
    <property type="molecule type" value="Genomic_DNA"/>
</dbReference>
<reference evidence="2 3" key="1">
    <citation type="submission" date="2013-12" db="EMBL/GenBank/DDBJ databases">
        <title>Draft genome of the parsitic nematode Ancylostoma duodenale.</title>
        <authorList>
            <person name="Mitreva M."/>
        </authorList>
    </citation>
    <scope>NUCLEOTIDE SEQUENCE [LARGE SCALE GENOMIC DNA]</scope>
    <source>
        <strain evidence="2 3">Zhejiang</strain>
    </source>
</reference>
<organism evidence="2 3">
    <name type="scientific">Ancylostoma duodenale</name>
    <dbReference type="NCBI Taxonomy" id="51022"/>
    <lineage>
        <taxon>Eukaryota</taxon>
        <taxon>Metazoa</taxon>
        <taxon>Ecdysozoa</taxon>
        <taxon>Nematoda</taxon>
        <taxon>Chromadorea</taxon>
        <taxon>Rhabditida</taxon>
        <taxon>Rhabditina</taxon>
        <taxon>Rhabditomorpha</taxon>
        <taxon>Strongyloidea</taxon>
        <taxon>Ancylostomatidae</taxon>
        <taxon>Ancylostomatinae</taxon>
        <taxon>Ancylostoma</taxon>
    </lineage>
</organism>
<evidence type="ECO:0000256" key="1">
    <source>
        <dbReference type="SAM" id="MobiDB-lite"/>
    </source>
</evidence>
<feature type="region of interest" description="Disordered" evidence="1">
    <location>
        <begin position="20"/>
        <end position="132"/>
    </location>
</feature>
<protein>
    <submittedName>
        <fullName evidence="2">Uncharacterized protein</fullName>
    </submittedName>
</protein>
<sequence length="157" mass="16600">MSGQVVSAVDLDAHALWFEPVRTEPNYLGTPKSSKKKHDPKKDKPMFVGGLPMAAIQGGQISPSPRNGTPQPPPLLHPPPIPPLISTTPPLMPSPAQILRSPDLPPVFTPSTTTTTTSSSSVSAPQPVNSTAPRIPMKQALAQLGQIVKELNEVNAL</sequence>
<accession>A0A0C2D8X8</accession>
<feature type="compositionally biased region" description="Pro residues" evidence="1">
    <location>
        <begin position="70"/>
        <end position="83"/>
    </location>
</feature>
<dbReference type="Proteomes" id="UP000054047">
    <property type="component" value="Unassembled WGS sequence"/>
</dbReference>
<keyword evidence="3" id="KW-1185">Reference proteome</keyword>
<proteinExistence type="predicted"/>